<dbReference type="Pfam" id="PF02958">
    <property type="entry name" value="EcKL"/>
    <property type="match status" value="1"/>
</dbReference>
<dbReference type="SUPFAM" id="SSF56112">
    <property type="entry name" value="Protein kinase-like (PK-like)"/>
    <property type="match status" value="1"/>
</dbReference>
<dbReference type="Proteomes" id="UP000299102">
    <property type="component" value="Unassembled WGS sequence"/>
</dbReference>
<proteinExistence type="predicted"/>
<gene>
    <name evidence="2" type="ORF">EVAR_31615_1</name>
</gene>
<evidence type="ECO:0000313" key="3">
    <source>
        <dbReference type="Proteomes" id="UP000299102"/>
    </source>
</evidence>
<dbReference type="InterPro" id="IPR011009">
    <property type="entry name" value="Kinase-like_dom_sf"/>
</dbReference>
<organism evidence="2 3">
    <name type="scientific">Eumeta variegata</name>
    <name type="common">Bagworm moth</name>
    <name type="synonym">Eumeta japonica</name>
    <dbReference type="NCBI Taxonomy" id="151549"/>
    <lineage>
        <taxon>Eukaryota</taxon>
        <taxon>Metazoa</taxon>
        <taxon>Ecdysozoa</taxon>
        <taxon>Arthropoda</taxon>
        <taxon>Hexapoda</taxon>
        <taxon>Insecta</taxon>
        <taxon>Pterygota</taxon>
        <taxon>Neoptera</taxon>
        <taxon>Endopterygota</taxon>
        <taxon>Lepidoptera</taxon>
        <taxon>Glossata</taxon>
        <taxon>Ditrysia</taxon>
        <taxon>Tineoidea</taxon>
        <taxon>Psychidae</taxon>
        <taxon>Oiketicinae</taxon>
        <taxon>Eumeta</taxon>
    </lineage>
</organism>
<dbReference type="EMBL" id="BGZK01000448">
    <property type="protein sequence ID" value="GBP44171.1"/>
    <property type="molecule type" value="Genomic_DNA"/>
</dbReference>
<dbReference type="InterPro" id="IPR004119">
    <property type="entry name" value="EcKL"/>
</dbReference>
<reference evidence="2 3" key="1">
    <citation type="journal article" date="2019" name="Commun. Biol.">
        <title>The bagworm genome reveals a unique fibroin gene that provides high tensile strength.</title>
        <authorList>
            <person name="Kono N."/>
            <person name="Nakamura H."/>
            <person name="Ohtoshi R."/>
            <person name="Tomita M."/>
            <person name="Numata K."/>
            <person name="Arakawa K."/>
        </authorList>
    </citation>
    <scope>NUCLEOTIDE SEQUENCE [LARGE SCALE GENOMIC DNA]</scope>
</reference>
<evidence type="ECO:0000313" key="2">
    <source>
        <dbReference type="EMBL" id="GBP44171.1"/>
    </source>
</evidence>
<dbReference type="STRING" id="151549.A0A4C1VZB5"/>
<evidence type="ECO:0000259" key="1">
    <source>
        <dbReference type="SMART" id="SM00587"/>
    </source>
</evidence>
<sequence>MIGASYCLTRLRVGHREIHVIVTRKPEGMDEISLECLKDLLKRDYPDVEIQSYEEAPGSKRGDNYTSMLYRITLKGERKITEPDGSSETTEPWQESLIYKCLPQNTMRREAFKSDELFCNEVAFYNKIWPALTYFQKRWLDKLSSPFNAIPKCYLAQNNAVILKDLRDLGFTMPDRRQGLTVEQCYYVLKHLAHFHALSLSMKYEDSERFFDLINHRDGISEVFFVPSNEDYYRDYYREVIGNALAMVEQELQVCEAAVQQRYMEKFKKFCSEDIFFSMMMELVAPQEPLAVICHGDCWPNNLLFRYEEDHIAELCFVDFQMARYASPALDLAYLLYLGLSRQQRDEHLSSLLTHYTRELHARLLEMSNEDSIFRTTLSKEILFEMILGLDPSTAARAYRALPMTIFTYRLFGDNSSPKLQDEFRRSGRFGLGIALDMYPIVTCDSNEAPNVYQTEENDVSVEKAVTPVFTTNQACRRKMTDLLQELVDADII</sequence>
<dbReference type="PANTHER" id="PTHR11012">
    <property type="entry name" value="PROTEIN KINASE-LIKE DOMAIN-CONTAINING"/>
    <property type="match status" value="1"/>
</dbReference>
<dbReference type="SMART" id="SM00587">
    <property type="entry name" value="CHK"/>
    <property type="match status" value="1"/>
</dbReference>
<dbReference type="Gene3D" id="3.90.1200.10">
    <property type="match status" value="1"/>
</dbReference>
<feature type="domain" description="CHK kinase-like" evidence="1">
    <location>
        <begin position="161"/>
        <end position="366"/>
    </location>
</feature>
<dbReference type="AlphaFoldDB" id="A0A4C1VZB5"/>
<keyword evidence="3" id="KW-1185">Reference proteome</keyword>
<protein>
    <recommendedName>
        <fullName evidence="1">CHK kinase-like domain-containing protein</fullName>
    </recommendedName>
</protein>
<dbReference type="PANTHER" id="PTHR11012:SF30">
    <property type="entry name" value="PROTEIN KINASE-LIKE DOMAIN-CONTAINING"/>
    <property type="match status" value="1"/>
</dbReference>
<dbReference type="InterPro" id="IPR015897">
    <property type="entry name" value="CHK_kinase-like"/>
</dbReference>
<name>A0A4C1VZB5_EUMVA</name>
<dbReference type="OrthoDB" id="191037at2759"/>
<accession>A0A4C1VZB5</accession>
<comment type="caution">
    <text evidence="2">The sequence shown here is derived from an EMBL/GenBank/DDBJ whole genome shotgun (WGS) entry which is preliminary data.</text>
</comment>